<keyword evidence="8" id="KW-0256">Endoplasmic reticulum</keyword>
<dbReference type="InterPro" id="IPR058533">
    <property type="entry name" value="Cation_efflux_TM"/>
</dbReference>
<evidence type="ECO:0000256" key="10">
    <source>
        <dbReference type="SAM" id="Phobius"/>
    </source>
</evidence>
<dbReference type="PANTHER" id="PTHR45755:SF4">
    <property type="entry name" value="ZINC TRANSPORTER 7"/>
    <property type="match status" value="1"/>
</dbReference>
<evidence type="ECO:0000256" key="2">
    <source>
        <dbReference type="ARBA" id="ARBA00008873"/>
    </source>
</evidence>
<gene>
    <name evidence="12" type="primary">MSC2</name>
    <name evidence="12" type="ORF">IMSHALPRED_008165</name>
</gene>
<feature type="transmembrane region" description="Helical" evidence="10">
    <location>
        <begin position="655"/>
        <end position="674"/>
    </location>
</feature>
<evidence type="ECO:0000256" key="5">
    <source>
        <dbReference type="ARBA" id="ARBA00022989"/>
    </source>
</evidence>
<dbReference type="Proteomes" id="UP000664534">
    <property type="component" value="Unassembled WGS sequence"/>
</dbReference>
<evidence type="ECO:0000256" key="6">
    <source>
        <dbReference type="ARBA" id="ARBA00023065"/>
    </source>
</evidence>
<dbReference type="PANTHER" id="PTHR45755">
    <property type="match status" value="1"/>
</dbReference>
<dbReference type="GO" id="GO:0005794">
    <property type="term" value="C:Golgi apparatus"/>
    <property type="evidence" value="ECO:0007669"/>
    <property type="project" value="TreeGrafter"/>
</dbReference>
<keyword evidence="4 10" id="KW-0812">Transmembrane</keyword>
<feature type="transmembrane region" description="Helical" evidence="10">
    <location>
        <begin position="585"/>
        <end position="604"/>
    </location>
</feature>
<feature type="transmembrane region" description="Helical" evidence="10">
    <location>
        <begin position="426"/>
        <end position="445"/>
    </location>
</feature>
<evidence type="ECO:0000256" key="8">
    <source>
        <dbReference type="RuleBase" id="RU369017"/>
    </source>
</evidence>
<feature type="transmembrane region" description="Helical" evidence="10">
    <location>
        <begin position="884"/>
        <end position="903"/>
    </location>
</feature>
<dbReference type="Gene3D" id="1.20.1510.10">
    <property type="entry name" value="Cation efflux protein transmembrane domain"/>
    <property type="match status" value="2"/>
</dbReference>
<evidence type="ECO:0000313" key="13">
    <source>
        <dbReference type="Proteomes" id="UP000664534"/>
    </source>
</evidence>
<keyword evidence="6 8" id="KW-0406">Ion transport</keyword>
<feature type="transmembrane region" description="Helical" evidence="10">
    <location>
        <begin position="213"/>
        <end position="242"/>
    </location>
</feature>
<feature type="transmembrane region" description="Helical" evidence="10">
    <location>
        <begin position="686"/>
        <end position="707"/>
    </location>
</feature>
<dbReference type="GO" id="GO:0006882">
    <property type="term" value="P:intracellular zinc ion homeostasis"/>
    <property type="evidence" value="ECO:0007669"/>
    <property type="project" value="InterPro"/>
</dbReference>
<dbReference type="SUPFAM" id="SSF161111">
    <property type="entry name" value="Cation efflux protein transmembrane domain-like"/>
    <property type="match status" value="1"/>
</dbReference>
<keyword evidence="7 10" id="KW-0472">Membrane</keyword>
<feature type="transmembrane region" description="Helical" evidence="10">
    <location>
        <begin position="853"/>
        <end position="878"/>
    </location>
</feature>
<dbReference type="EMBL" id="CAJPDT010000057">
    <property type="protein sequence ID" value="CAF9930408.1"/>
    <property type="molecule type" value="Genomic_DNA"/>
</dbReference>
<keyword evidence="13" id="KW-1185">Reference proteome</keyword>
<feature type="domain" description="Cation efflux protein transmembrane" evidence="11">
    <location>
        <begin position="585"/>
        <end position="910"/>
    </location>
</feature>
<feature type="transmembrane region" description="Helical" evidence="10">
    <location>
        <begin position="348"/>
        <end position="370"/>
    </location>
</feature>
<feature type="transmembrane region" description="Helical" evidence="10">
    <location>
        <begin position="457"/>
        <end position="473"/>
    </location>
</feature>
<feature type="region of interest" description="Disordered" evidence="9">
    <location>
        <begin position="711"/>
        <end position="847"/>
    </location>
</feature>
<evidence type="ECO:0000259" key="11">
    <source>
        <dbReference type="Pfam" id="PF01545"/>
    </source>
</evidence>
<feature type="compositionally biased region" description="Low complexity" evidence="9">
    <location>
        <begin position="74"/>
        <end position="100"/>
    </location>
</feature>
<feature type="region of interest" description="Disordered" evidence="9">
    <location>
        <begin position="74"/>
        <end position="130"/>
    </location>
</feature>
<dbReference type="InterPro" id="IPR027469">
    <property type="entry name" value="Cation_efflux_TMD_sf"/>
</dbReference>
<dbReference type="GO" id="GO:1904257">
    <property type="term" value="P:zinc ion import into Golgi lumen"/>
    <property type="evidence" value="ECO:0007669"/>
    <property type="project" value="TreeGrafter"/>
</dbReference>
<feature type="compositionally biased region" description="Basic and acidic residues" evidence="9">
    <location>
        <begin position="719"/>
        <end position="744"/>
    </location>
</feature>
<dbReference type="InterPro" id="IPR045316">
    <property type="entry name" value="Msc2-like"/>
</dbReference>
<dbReference type="FunFam" id="1.20.1510.10:FF:000014">
    <property type="entry name" value="Cation efflux protein/ zinc transporter"/>
    <property type="match status" value="1"/>
</dbReference>
<dbReference type="GO" id="GO:0005385">
    <property type="term" value="F:zinc ion transmembrane transporter activity"/>
    <property type="evidence" value="ECO:0007669"/>
    <property type="project" value="UniProtKB-UniRule"/>
</dbReference>
<keyword evidence="3 8" id="KW-0813">Transport</keyword>
<dbReference type="GO" id="GO:0005789">
    <property type="term" value="C:endoplasmic reticulum membrane"/>
    <property type="evidence" value="ECO:0007669"/>
    <property type="project" value="UniProtKB-SubCell"/>
</dbReference>
<feature type="compositionally biased region" description="Basic residues" evidence="9">
    <location>
        <begin position="745"/>
        <end position="757"/>
    </location>
</feature>
<dbReference type="OrthoDB" id="78669at2759"/>
<comment type="function">
    <text evidence="8">Functions as a zinc transporter.</text>
</comment>
<dbReference type="NCBIfam" id="TIGR01297">
    <property type="entry name" value="CDF"/>
    <property type="match status" value="1"/>
</dbReference>
<comment type="subcellular location">
    <subcellularLocation>
        <location evidence="8">Endoplasmic reticulum membrane</location>
        <topology evidence="8">Multi-pass membrane protein</topology>
    </subcellularLocation>
    <subcellularLocation>
        <location evidence="1">Membrane</location>
        <topology evidence="1">Multi-pass membrane protein</topology>
    </subcellularLocation>
</comment>
<evidence type="ECO:0000256" key="3">
    <source>
        <dbReference type="ARBA" id="ARBA00022448"/>
    </source>
</evidence>
<reference evidence="12" key="1">
    <citation type="submission" date="2021-03" db="EMBL/GenBank/DDBJ databases">
        <authorList>
            <person name="Tagirdzhanova G."/>
        </authorList>
    </citation>
    <scope>NUCLEOTIDE SEQUENCE</scope>
</reference>
<feature type="transmembrane region" description="Helical" evidence="10">
    <location>
        <begin position="263"/>
        <end position="280"/>
    </location>
</feature>
<name>A0A8H3FT57_9LECA</name>
<accession>A0A8H3FT57</accession>
<dbReference type="AlphaFoldDB" id="A0A8H3FT57"/>
<organism evidence="12 13">
    <name type="scientific">Imshaugia aleurites</name>
    <dbReference type="NCBI Taxonomy" id="172621"/>
    <lineage>
        <taxon>Eukaryota</taxon>
        <taxon>Fungi</taxon>
        <taxon>Dikarya</taxon>
        <taxon>Ascomycota</taxon>
        <taxon>Pezizomycotina</taxon>
        <taxon>Lecanoromycetes</taxon>
        <taxon>OSLEUM clade</taxon>
        <taxon>Lecanoromycetidae</taxon>
        <taxon>Lecanorales</taxon>
        <taxon>Lecanorineae</taxon>
        <taxon>Parmeliaceae</taxon>
        <taxon>Imshaugia</taxon>
    </lineage>
</organism>
<protein>
    <recommendedName>
        <fullName evidence="8">Zinc transporter</fullName>
    </recommendedName>
</protein>
<feature type="compositionally biased region" description="Basic residues" evidence="9">
    <location>
        <begin position="14"/>
        <end position="24"/>
    </location>
</feature>
<evidence type="ECO:0000256" key="7">
    <source>
        <dbReference type="ARBA" id="ARBA00023136"/>
    </source>
</evidence>
<evidence type="ECO:0000256" key="9">
    <source>
        <dbReference type="SAM" id="MobiDB-lite"/>
    </source>
</evidence>
<comment type="similarity">
    <text evidence="2 8">Belongs to the cation diffusion facilitator (CDF) transporter (TC 2.A.4) family. SLC30A subfamily.</text>
</comment>
<feature type="region of interest" description="Disordered" evidence="9">
    <location>
        <begin position="1"/>
        <end position="54"/>
    </location>
</feature>
<feature type="transmembrane region" description="Helical" evidence="10">
    <location>
        <begin position="171"/>
        <end position="193"/>
    </location>
</feature>
<evidence type="ECO:0000256" key="1">
    <source>
        <dbReference type="ARBA" id="ARBA00004141"/>
    </source>
</evidence>
<keyword evidence="5 10" id="KW-1133">Transmembrane helix</keyword>
<comment type="caution">
    <text evidence="12">The sequence shown here is derived from an EMBL/GenBank/DDBJ whole genome shotgun (WGS) entry which is preliminary data.</text>
</comment>
<dbReference type="Pfam" id="PF01545">
    <property type="entry name" value="Cation_efflux"/>
    <property type="match status" value="1"/>
</dbReference>
<dbReference type="InterPro" id="IPR002524">
    <property type="entry name" value="Cation_efflux"/>
</dbReference>
<dbReference type="GO" id="GO:0031410">
    <property type="term" value="C:cytoplasmic vesicle"/>
    <property type="evidence" value="ECO:0007669"/>
    <property type="project" value="TreeGrafter"/>
</dbReference>
<evidence type="ECO:0000256" key="4">
    <source>
        <dbReference type="ARBA" id="ARBA00022692"/>
    </source>
</evidence>
<sequence>MATYTLPAINGHSGHGHGHSHGRKSATDRLPLRPTSTNGGFHVNSGPISSGFLKPEVQHQPHKSLDVFQNSNQQSYNSNQQRPNSLQLPTPASFSTPTTARSKSMERRKSVGLPTHLRLERNGYGFPPPSSQRFPKIDERVVTRYTSPVVPDLCLDWADKSSSKWMTVSELLSSILVPLPYVLASLAFTSLVAPRASSDGLPLSSFAAPKVPVLLEISTLTSLTLVLVGLRGKIGAIVATGLDKRKKSLTGMEEVQKTQRIDMARRIAARFLTVGLPFYATSKLGGARVALVVLTGLASNIITIEEENTDLTRAKGWSRMLKQRRWTLVSILLQLVSDLTGFTNSSAAVEIVLGYIALSMTIFVLPPCFLSSRPKFSAVTSTAPASESKTSAVLATPWETPPQLEDDPPKILTISPMICSPEDVNLTFYSGIMLAILSIIVFVFSGPSAGAGSQYQLAWSLLSTFATALALTTADPRGLRGNKKFGLVFGSGLSTLILTTLRSESWSSLFYQSIFIGISFVATKIDTHTALSISSHSDHHQHHHPTRSNIPEHAQMSRFSGFVIQHIPHWPLLHSILAEKDSRRIFYFMCLNFVFMIVQTFYGILTGSLGLLSDSIHMFFDCLALVVGLCAAVMSKWPPSSRFPYGYGKMDTLAGFANGIFLMLISIEIVYEALERLAGGNQIHNLGELLTVSTLGLLVNVIGMTAFGHAHHGHGHSHGGHDHSDHSHAGHQHENGHPHDDHTHHDHAHHDHTHHDHSHHDHTTDRHAHHDHTHNDHCHHDHSALKQDHPPHNAHGDLQLHDHLPTGPIPSPSLYSSVPPTPSKPSNPVSHAHSHGSHGHGHHHHGNENMHGIFLHVMADTLGSVAVVISTVLIHFYGWSGFDPLASCLIAILIFASAIPLVTSSARTLLLTIPEDTEYDLREALAGLSSLRGVVGYAVPKFWLEEGENRRVLGVIHVIAGKGADLEDVKERAVSFLKSRHMDVVVQVEREGSGRCWCQAVK</sequence>
<feature type="compositionally biased region" description="Basic residues" evidence="9">
    <location>
        <begin position="832"/>
        <end position="845"/>
    </location>
</feature>
<feature type="transmembrane region" description="Helical" evidence="10">
    <location>
        <begin position="616"/>
        <end position="634"/>
    </location>
</feature>
<evidence type="ECO:0000313" key="12">
    <source>
        <dbReference type="EMBL" id="CAF9930408.1"/>
    </source>
</evidence>
<feature type="compositionally biased region" description="Basic and acidic residues" evidence="9">
    <location>
        <begin position="758"/>
        <end position="804"/>
    </location>
</feature>
<proteinExistence type="inferred from homology"/>